<dbReference type="SUPFAM" id="SSF56281">
    <property type="entry name" value="Metallo-hydrolase/oxidoreductase"/>
    <property type="match status" value="1"/>
</dbReference>
<protein>
    <recommendedName>
        <fullName evidence="1">Metallo-beta-lactamase domain-containing protein</fullName>
    </recommendedName>
</protein>
<comment type="caution">
    <text evidence="2">The sequence shown here is derived from an EMBL/GenBank/DDBJ whole genome shotgun (WGS) entry which is preliminary data.</text>
</comment>
<evidence type="ECO:0000259" key="1">
    <source>
        <dbReference type="SMART" id="SM00849"/>
    </source>
</evidence>
<dbReference type="PANTHER" id="PTHR30619">
    <property type="entry name" value="DNA INTERNALIZATION/COMPETENCE PROTEIN COMEC/REC2"/>
    <property type="match status" value="1"/>
</dbReference>
<accession>A0A235F6S9</accession>
<organism evidence="2 3">
    <name type="scientific">Fictibacillus aquaticus</name>
    <dbReference type="NCBI Taxonomy" id="2021314"/>
    <lineage>
        <taxon>Bacteria</taxon>
        <taxon>Bacillati</taxon>
        <taxon>Bacillota</taxon>
        <taxon>Bacilli</taxon>
        <taxon>Bacillales</taxon>
        <taxon>Fictibacillaceae</taxon>
        <taxon>Fictibacillus</taxon>
    </lineage>
</organism>
<dbReference type="CDD" id="cd07731">
    <property type="entry name" value="ComA-like_MBL-fold"/>
    <property type="match status" value="1"/>
</dbReference>
<dbReference type="InterPro" id="IPR036866">
    <property type="entry name" value="RibonucZ/Hydroxyglut_hydro"/>
</dbReference>
<feature type="domain" description="Metallo-beta-lactamase" evidence="1">
    <location>
        <begin position="49"/>
        <end position="245"/>
    </location>
</feature>
<dbReference type="EMBL" id="NOII01000010">
    <property type="protein sequence ID" value="OYD56929.1"/>
    <property type="molecule type" value="Genomic_DNA"/>
</dbReference>
<dbReference type="OrthoDB" id="9761531at2"/>
<dbReference type="PANTHER" id="PTHR30619:SF7">
    <property type="entry name" value="BETA-LACTAMASE DOMAIN PROTEIN"/>
    <property type="match status" value="1"/>
</dbReference>
<gene>
    <name evidence="2" type="ORF">CGZ90_15365</name>
</gene>
<proteinExistence type="predicted"/>
<evidence type="ECO:0000313" key="3">
    <source>
        <dbReference type="Proteomes" id="UP000215059"/>
    </source>
</evidence>
<dbReference type="InterPro" id="IPR035681">
    <property type="entry name" value="ComA-like_MBL"/>
</dbReference>
<dbReference type="InterPro" id="IPR001279">
    <property type="entry name" value="Metallo-B-lactamas"/>
</dbReference>
<dbReference type="AlphaFoldDB" id="A0A235F6S9"/>
<dbReference type="SMART" id="SM00849">
    <property type="entry name" value="Lactamase_B"/>
    <property type="match status" value="1"/>
</dbReference>
<dbReference type="Proteomes" id="UP000215059">
    <property type="component" value="Unassembled WGS sequence"/>
</dbReference>
<name>A0A235F6S9_9BACL</name>
<dbReference type="InterPro" id="IPR052159">
    <property type="entry name" value="Competence_DNA_uptake"/>
</dbReference>
<sequence>MGGAERLNGSAVKKVVAILVLAVVLAASPNKAEAAWFEPLSIHFIDVGQADSILVRAPNGENMLIDGGDENDADTIINYLKNEGITHLDIVVATHPHHDHIGSLDDVIKAFPVSLVYMPNLPYDTKYYHDLFRNISEKQIQVERAKSGVTFRMGFAVKVEMLAPRAAYYKYINDYSAVIKINHGRNDFLLMADAGAEEERELLLKKKDKIKADVIKIGHHGANTGTTMKFLKKVKPKTAVISVGKNNPYHFPSKDVLSRLEKQRATVYRTDELGSIIAISNGKNIHFKTDGIR</sequence>
<dbReference type="Gene3D" id="3.60.15.10">
    <property type="entry name" value="Ribonuclease Z/Hydroxyacylglutathione hydrolase-like"/>
    <property type="match status" value="1"/>
</dbReference>
<keyword evidence="3" id="KW-1185">Reference proteome</keyword>
<evidence type="ECO:0000313" key="2">
    <source>
        <dbReference type="EMBL" id="OYD56929.1"/>
    </source>
</evidence>
<reference evidence="2 3" key="1">
    <citation type="submission" date="2017-07" db="EMBL/GenBank/DDBJ databases">
        <title>Fictibacillus sp. nov. GDSW-R2A3 Genome sequencing and assembly.</title>
        <authorList>
            <person name="Mayilraj S."/>
        </authorList>
    </citation>
    <scope>NUCLEOTIDE SEQUENCE [LARGE SCALE GENOMIC DNA]</scope>
    <source>
        <strain evidence="2 3">GDSW-R2A3</strain>
    </source>
</reference>
<dbReference type="Pfam" id="PF00753">
    <property type="entry name" value="Lactamase_B"/>
    <property type="match status" value="1"/>
</dbReference>